<evidence type="ECO:0000313" key="4">
    <source>
        <dbReference type="Proteomes" id="UP000468735"/>
    </source>
</evidence>
<dbReference type="Gene3D" id="3.40.1580.10">
    <property type="entry name" value="SMI1/KNR4-like"/>
    <property type="match status" value="1"/>
</dbReference>
<accession>A0A6H9YHX5</accession>
<dbReference type="InterPro" id="IPR018958">
    <property type="entry name" value="Knr4/Smi1-like_dom"/>
</dbReference>
<evidence type="ECO:0000313" key="3">
    <source>
        <dbReference type="EMBL" id="KAB2339186.1"/>
    </source>
</evidence>
<keyword evidence="4" id="KW-1185">Reference proteome</keyword>
<feature type="region of interest" description="Disordered" evidence="1">
    <location>
        <begin position="161"/>
        <end position="184"/>
    </location>
</feature>
<dbReference type="SMART" id="SM00860">
    <property type="entry name" value="SMI1_KNR4"/>
    <property type="match status" value="1"/>
</dbReference>
<evidence type="ECO:0000256" key="1">
    <source>
        <dbReference type="SAM" id="MobiDB-lite"/>
    </source>
</evidence>
<organism evidence="3 4">
    <name type="scientific">Actinomadura rudentiformis</name>
    <dbReference type="NCBI Taxonomy" id="359158"/>
    <lineage>
        <taxon>Bacteria</taxon>
        <taxon>Bacillati</taxon>
        <taxon>Actinomycetota</taxon>
        <taxon>Actinomycetes</taxon>
        <taxon>Streptosporangiales</taxon>
        <taxon>Thermomonosporaceae</taxon>
        <taxon>Actinomadura</taxon>
    </lineage>
</organism>
<gene>
    <name evidence="3" type="ORF">F8566_48740</name>
</gene>
<sequence length="184" mass="19889">MTDLDSLVRRVAAKARETTPELPPGLSAAEVAAAEEALGFTLPPLLARLYVEIADGGFGPDYQLYPLNAGELTAVGIYQEERAESSDGGNPHWPAGVLPILTWGCGMYAAVDCQNERASVLLFEPNGIDGDWTKAWFVDAASLEDWLESWLNDSGWFSVDDYDGDEELPEPSPWSSAADRLAAP</sequence>
<feature type="domain" description="Knr4/Smi1-like" evidence="2">
    <location>
        <begin position="25"/>
        <end position="149"/>
    </location>
</feature>
<protein>
    <submittedName>
        <fullName evidence="3">SMI1/KNR4 family protein</fullName>
    </submittedName>
</protein>
<dbReference type="Proteomes" id="UP000468735">
    <property type="component" value="Unassembled WGS sequence"/>
</dbReference>
<dbReference type="OrthoDB" id="159453at2"/>
<reference evidence="3 4" key="1">
    <citation type="submission" date="2019-09" db="EMBL/GenBank/DDBJ databases">
        <title>Actinomadura physcomitrii sp. nov., a novel actinomycete isolated from moss [Physcomitrium sphaericum (Ludw) Fuernr].</title>
        <authorList>
            <person name="Zhuang X."/>
            <person name="Liu C."/>
        </authorList>
    </citation>
    <scope>NUCLEOTIDE SEQUENCE [LARGE SCALE GENOMIC DNA]</scope>
    <source>
        <strain evidence="3 4">HMC1</strain>
    </source>
</reference>
<evidence type="ECO:0000259" key="2">
    <source>
        <dbReference type="SMART" id="SM00860"/>
    </source>
</evidence>
<dbReference type="SUPFAM" id="SSF160631">
    <property type="entry name" value="SMI1/KNR4-like"/>
    <property type="match status" value="1"/>
</dbReference>
<dbReference type="InterPro" id="IPR037883">
    <property type="entry name" value="Knr4/Smi1-like_sf"/>
</dbReference>
<dbReference type="EMBL" id="WBMT01000037">
    <property type="protein sequence ID" value="KAB2339186.1"/>
    <property type="molecule type" value="Genomic_DNA"/>
</dbReference>
<dbReference type="AlphaFoldDB" id="A0A6H9YHX5"/>
<name>A0A6H9YHX5_9ACTN</name>
<comment type="caution">
    <text evidence="3">The sequence shown here is derived from an EMBL/GenBank/DDBJ whole genome shotgun (WGS) entry which is preliminary data.</text>
</comment>
<dbReference type="Pfam" id="PF09346">
    <property type="entry name" value="SMI1_KNR4"/>
    <property type="match status" value="1"/>
</dbReference>
<proteinExistence type="predicted"/>